<dbReference type="AlphaFoldDB" id="A0A919T542"/>
<dbReference type="Gene3D" id="3.10.450.50">
    <property type="match status" value="1"/>
</dbReference>
<reference evidence="1" key="1">
    <citation type="submission" date="2021-03" db="EMBL/GenBank/DDBJ databases">
        <title>Whole genome shotgun sequence of Actinoplanes consettensis NBRC 14913.</title>
        <authorList>
            <person name="Komaki H."/>
            <person name="Tamura T."/>
        </authorList>
    </citation>
    <scope>NUCLEOTIDE SEQUENCE</scope>
    <source>
        <strain evidence="1">NBRC 14913</strain>
    </source>
</reference>
<dbReference type="InterPro" id="IPR032710">
    <property type="entry name" value="NTF2-like_dom_sf"/>
</dbReference>
<accession>A0A919T542</accession>
<dbReference type="Proteomes" id="UP000680865">
    <property type="component" value="Unassembled WGS sequence"/>
</dbReference>
<dbReference type="SUPFAM" id="SSF54427">
    <property type="entry name" value="NTF2-like"/>
    <property type="match status" value="1"/>
</dbReference>
<evidence type="ECO:0000313" key="2">
    <source>
        <dbReference type="Proteomes" id="UP000680865"/>
    </source>
</evidence>
<gene>
    <name evidence="1" type="ORF">Aco04nite_92390</name>
</gene>
<sequence length="41" mass="4711">MRTMDIHEIRNDRIVPTWHLEDFTGLMAQLSAPADTPMQTA</sequence>
<keyword evidence="2" id="KW-1185">Reference proteome</keyword>
<protein>
    <submittedName>
        <fullName evidence="1">Uncharacterized protein</fullName>
    </submittedName>
</protein>
<evidence type="ECO:0000313" key="1">
    <source>
        <dbReference type="EMBL" id="GIM84650.1"/>
    </source>
</evidence>
<comment type="caution">
    <text evidence="1">The sequence shown here is derived from an EMBL/GenBank/DDBJ whole genome shotgun (WGS) entry which is preliminary data.</text>
</comment>
<name>A0A919T542_9ACTN</name>
<proteinExistence type="predicted"/>
<organism evidence="1 2">
    <name type="scientific">Winogradskya consettensis</name>
    <dbReference type="NCBI Taxonomy" id="113560"/>
    <lineage>
        <taxon>Bacteria</taxon>
        <taxon>Bacillati</taxon>
        <taxon>Actinomycetota</taxon>
        <taxon>Actinomycetes</taxon>
        <taxon>Micromonosporales</taxon>
        <taxon>Micromonosporaceae</taxon>
        <taxon>Winogradskya</taxon>
    </lineage>
</organism>
<dbReference type="EMBL" id="BOQP01000070">
    <property type="protein sequence ID" value="GIM84650.1"/>
    <property type="molecule type" value="Genomic_DNA"/>
</dbReference>